<dbReference type="InterPro" id="IPR015421">
    <property type="entry name" value="PyrdxlP-dep_Trfase_major"/>
</dbReference>
<protein>
    <recommendedName>
        <fullName evidence="11">Aminotransferase DegT</fullName>
    </recommendedName>
</protein>
<dbReference type="CDD" id="cd00616">
    <property type="entry name" value="AHBA_syn"/>
    <property type="match status" value="1"/>
</dbReference>
<organism evidence="9 10">
    <name type="scientific">Candidatus Yanofskybacteria bacterium RIFCSPLOWO2_01_FULL_49_25</name>
    <dbReference type="NCBI Taxonomy" id="1802701"/>
    <lineage>
        <taxon>Bacteria</taxon>
        <taxon>Candidatus Yanofskyibacteriota</taxon>
    </lineage>
</organism>
<dbReference type="AlphaFoldDB" id="A0A1F8GYF9"/>
<dbReference type="SUPFAM" id="SSF53383">
    <property type="entry name" value="PLP-dependent transferases"/>
    <property type="match status" value="1"/>
</dbReference>
<evidence type="ECO:0000313" key="9">
    <source>
        <dbReference type="EMBL" id="OGN30020.1"/>
    </source>
</evidence>
<accession>A0A1F8GYF9</accession>
<dbReference type="Pfam" id="PF01041">
    <property type="entry name" value="DegT_DnrJ_EryC1"/>
    <property type="match status" value="1"/>
</dbReference>
<name>A0A1F8GYF9_9BACT</name>
<dbReference type="GO" id="GO:0008483">
    <property type="term" value="F:transaminase activity"/>
    <property type="evidence" value="ECO:0007669"/>
    <property type="project" value="UniProtKB-KW"/>
</dbReference>
<evidence type="ECO:0000256" key="2">
    <source>
        <dbReference type="ARBA" id="ARBA00022576"/>
    </source>
</evidence>
<reference evidence="9 10" key="1">
    <citation type="journal article" date="2016" name="Nat. Commun.">
        <title>Thousands of microbial genomes shed light on interconnected biogeochemical processes in an aquifer system.</title>
        <authorList>
            <person name="Anantharaman K."/>
            <person name="Brown C.T."/>
            <person name="Hug L.A."/>
            <person name="Sharon I."/>
            <person name="Castelle C.J."/>
            <person name="Probst A.J."/>
            <person name="Thomas B.C."/>
            <person name="Singh A."/>
            <person name="Wilkins M.J."/>
            <person name="Karaoz U."/>
            <person name="Brodie E.L."/>
            <person name="Williams K.H."/>
            <person name="Hubbard S.S."/>
            <person name="Banfield J.F."/>
        </authorList>
    </citation>
    <scope>NUCLEOTIDE SEQUENCE [LARGE SCALE GENOMIC DNA]</scope>
</reference>
<evidence type="ECO:0000256" key="6">
    <source>
        <dbReference type="PIRSR" id="PIRSR000390-1"/>
    </source>
</evidence>
<evidence type="ECO:0000256" key="1">
    <source>
        <dbReference type="ARBA" id="ARBA00001933"/>
    </source>
</evidence>
<dbReference type="GO" id="GO:0030170">
    <property type="term" value="F:pyridoxal phosphate binding"/>
    <property type="evidence" value="ECO:0007669"/>
    <property type="project" value="TreeGrafter"/>
</dbReference>
<dbReference type="PANTHER" id="PTHR30244:SF34">
    <property type="entry name" value="DTDP-4-AMINO-4,6-DIDEOXYGALACTOSE TRANSAMINASE"/>
    <property type="match status" value="1"/>
</dbReference>
<keyword evidence="3" id="KW-0808">Transferase</keyword>
<dbReference type="GO" id="GO:0000271">
    <property type="term" value="P:polysaccharide biosynthetic process"/>
    <property type="evidence" value="ECO:0007669"/>
    <property type="project" value="TreeGrafter"/>
</dbReference>
<dbReference type="PANTHER" id="PTHR30244">
    <property type="entry name" value="TRANSAMINASE"/>
    <property type="match status" value="1"/>
</dbReference>
<comment type="caution">
    <text evidence="9">The sequence shown here is derived from an EMBL/GenBank/DDBJ whole genome shotgun (WGS) entry which is preliminary data.</text>
</comment>
<proteinExistence type="inferred from homology"/>
<dbReference type="InterPro" id="IPR000653">
    <property type="entry name" value="DegT/StrS_aminotransferase"/>
</dbReference>
<keyword evidence="4 7" id="KW-0663">Pyridoxal phosphate</keyword>
<dbReference type="Proteomes" id="UP000179047">
    <property type="component" value="Unassembled WGS sequence"/>
</dbReference>
<dbReference type="InterPro" id="IPR015424">
    <property type="entry name" value="PyrdxlP-dep_Trfase"/>
</dbReference>
<comment type="similarity">
    <text evidence="5 8">Belongs to the DegT/DnrJ/EryC1 family.</text>
</comment>
<dbReference type="PIRSF" id="PIRSF000390">
    <property type="entry name" value="PLP_StrS"/>
    <property type="match status" value="1"/>
</dbReference>
<feature type="active site" description="Proton acceptor" evidence="6">
    <location>
        <position position="184"/>
    </location>
</feature>
<evidence type="ECO:0008006" key="11">
    <source>
        <dbReference type="Google" id="ProtNLM"/>
    </source>
</evidence>
<comment type="cofactor">
    <cofactor evidence="1">
        <name>pyridoxal 5'-phosphate</name>
        <dbReference type="ChEBI" id="CHEBI:597326"/>
    </cofactor>
</comment>
<dbReference type="InterPro" id="IPR015422">
    <property type="entry name" value="PyrdxlP-dep_Trfase_small"/>
</dbReference>
<sequence length="372" mass="41456">MSGHIPVNEPLISKEAKMNVREAMESGWISSSGKFVAQFERDFAALYGAKHAITVANGTAALHVALLSLGITKGDEVIVPAFTMGASWLAVLYTGAKPVFVDCELETFNIDPDKIEEKITKKTKAIMPVHIFGHPCEMKKIMAIAKKHKLLVVEDAAEAHGALYEGRLAGTFGDVGCFSFYGNKIITTGEGGMIIAKNHAVAERCRKFKDLHHSKKRFIHDGIGYNYRMTNMQAAIGCGELLHIEEYVQKKQWMANLYGSLLGDVAGIRLPITRDNSKNVYWMYAILVDKKKFGMSKDELRMRLSKMGVDTRDLFYPPEDQPVLSWIIGKQRFPHAGYLAKNGLYLPSGLAITEKQIRAVCASIRLLRFQNK</sequence>
<dbReference type="Gene3D" id="3.90.1150.10">
    <property type="entry name" value="Aspartate Aminotransferase, domain 1"/>
    <property type="match status" value="1"/>
</dbReference>
<dbReference type="FunFam" id="3.40.640.10:FF:000090">
    <property type="entry name" value="Pyridoxal phosphate-dependent aminotransferase"/>
    <property type="match status" value="1"/>
</dbReference>
<dbReference type="STRING" id="1802701.A3A33_01705"/>
<dbReference type="EMBL" id="MGKP01000001">
    <property type="protein sequence ID" value="OGN30020.1"/>
    <property type="molecule type" value="Genomic_DNA"/>
</dbReference>
<evidence type="ECO:0000256" key="3">
    <source>
        <dbReference type="ARBA" id="ARBA00022679"/>
    </source>
</evidence>
<dbReference type="Gene3D" id="3.40.640.10">
    <property type="entry name" value="Type I PLP-dependent aspartate aminotransferase-like (Major domain)"/>
    <property type="match status" value="1"/>
</dbReference>
<evidence type="ECO:0000256" key="5">
    <source>
        <dbReference type="ARBA" id="ARBA00037999"/>
    </source>
</evidence>
<keyword evidence="2" id="KW-0032">Aminotransferase</keyword>
<evidence type="ECO:0000256" key="8">
    <source>
        <dbReference type="RuleBase" id="RU004508"/>
    </source>
</evidence>
<gene>
    <name evidence="9" type="ORF">A3A33_01705</name>
</gene>
<evidence type="ECO:0000313" key="10">
    <source>
        <dbReference type="Proteomes" id="UP000179047"/>
    </source>
</evidence>
<evidence type="ECO:0000256" key="7">
    <source>
        <dbReference type="PIRSR" id="PIRSR000390-2"/>
    </source>
</evidence>
<feature type="modified residue" description="N6-(pyridoxal phosphate)lysine" evidence="7">
    <location>
        <position position="184"/>
    </location>
</feature>
<evidence type="ECO:0000256" key="4">
    <source>
        <dbReference type="ARBA" id="ARBA00022898"/>
    </source>
</evidence>